<name>A0ABX8G3V6_9ACTN</name>
<reference evidence="2" key="1">
    <citation type="submission" date="2021-05" db="EMBL/GenBank/DDBJ databases">
        <title>Direct Submission.</title>
        <authorList>
            <person name="Li K."/>
            <person name="Gao J."/>
        </authorList>
    </citation>
    <scope>NUCLEOTIDE SEQUENCE [LARGE SCALE GENOMIC DNA]</scope>
    <source>
        <strain evidence="2">MG62</strain>
    </source>
</reference>
<dbReference type="RefSeq" id="WP_215124016.1">
    <property type="nucleotide sequence ID" value="NZ_CP075896.1"/>
</dbReference>
<proteinExistence type="predicted"/>
<keyword evidence="2" id="KW-1185">Reference proteome</keyword>
<gene>
    <name evidence="1" type="ORF">KJK29_38245</name>
</gene>
<evidence type="ECO:0008006" key="3">
    <source>
        <dbReference type="Google" id="ProtNLM"/>
    </source>
</evidence>
<protein>
    <recommendedName>
        <fullName evidence="3">Acyl-CoA dehydrogenase</fullName>
    </recommendedName>
</protein>
<evidence type="ECO:0000313" key="1">
    <source>
        <dbReference type="EMBL" id="QWB27978.1"/>
    </source>
</evidence>
<dbReference type="Proteomes" id="UP000679629">
    <property type="component" value="Chromosome"/>
</dbReference>
<dbReference type="EMBL" id="CP075896">
    <property type="protein sequence ID" value="QWB27978.1"/>
    <property type="molecule type" value="Genomic_DNA"/>
</dbReference>
<accession>A0ABX8G3V6</accession>
<organism evidence="1 2">
    <name type="scientific">Streptomyces koelreuteriae</name>
    <dbReference type="NCBI Taxonomy" id="2838015"/>
    <lineage>
        <taxon>Bacteria</taxon>
        <taxon>Bacillati</taxon>
        <taxon>Actinomycetota</taxon>
        <taxon>Actinomycetes</taxon>
        <taxon>Kitasatosporales</taxon>
        <taxon>Streptomycetaceae</taxon>
        <taxon>Streptomyces</taxon>
    </lineage>
</organism>
<evidence type="ECO:0000313" key="2">
    <source>
        <dbReference type="Proteomes" id="UP000679629"/>
    </source>
</evidence>
<sequence>MKQSGTSSLLQDAVQDLASGVVSALRSGDHARAAAPVAVDPEAEGLALAAVRVLGADALLPSTLLHTPPPPDELAVFHKAVETYPPGAQAAPTVAWSHWAMRRTLLRLDPGHAGGPGEEPDAAWLEGASWQLLTHQLAVLAALALPGEDSAVARAAVHRPVDVARGFVRAVRRRDWRQAAGAGRWLTLLDGVPKTLGLDNGLDFVELMGGQDPLVALQLRAARLTRTGAFV</sequence>